<evidence type="ECO:0008006" key="3">
    <source>
        <dbReference type="Google" id="ProtNLM"/>
    </source>
</evidence>
<dbReference type="AlphaFoldDB" id="A0A0H2RZG0"/>
<evidence type="ECO:0000313" key="1">
    <source>
        <dbReference type="EMBL" id="KLO17460.1"/>
    </source>
</evidence>
<dbReference type="EMBL" id="KQ085904">
    <property type="protein sequence ID" value="KLO17460.1"/>
    <property type="molecule type" value="Genomic_DNA"/>
</dbReference>
<dbReference type="OrthoDB" id="3365698at2759"/>
<name>A0A0H2RZG0_9AGAM</name>
<dbReference type="InParanoid" id="A0A0H2RZG0"/>
<evidence type="ECO:0000313" key="2">
    <source>
        <dbReference type="Proteomes" id="UP000053477"/>
    </source>
</evidence>
<gene>
    <name evidence="1" type="ORF">SCHPADRAFT_994301</name>
</gene>
<protein>
    <recommendedName>
        <fullName evidence="3">F-box domain-containing protein</fullName>
    </recommendedName>
</protein>
<dbReference type="Proteomes" id="UP000053477">
    <property type="component" value="Unassembled WGS sequence"/>
</dbReference>
<reference evidence="1 2" key="1">
    <citation type="submission" date="2015-04" db="EMBL/GenBank/DDBJ databases">
        <title>Complete genome sequence of Schizopora paradoxa KUC8140, a cosmopolitan wood degrader in East Asia.</title>
        <authorList>
            <consortium name="DOE Joint Genome Institute"/>
            <person name="Min B."/>
            <person name="Park H."/>
            <person name="Jang Y."/>
            <person name="Kim J.-J."/>
            <person name="Kim K.H."/>
            <person name="Pangilinan J."/>
            <person name="Lipzen A."/>
            <person name="Riley R."/>
            <person name="Grigoriev I.V."/>
            <person name="Spatafora J.W."/>
            <person name="Choi I.-G."/>
        </authorList>
    </citation>
    <scope>NUCLEOTIDE SEQUENCE [LARGE SCALE GENOMIC DNA]</scope>
    <source>
        <strain evidence="1 2">KUC8140</strain>
    </source>
</reference>
<accession>A0A0H2RZG0</accession>
<proteinExistence type="predicted"/>
<organism evidence="1 2">
    <name type="scientific">Schizopora paradoxa</name>
    <dbReference type="NCBI Taxonomy" id="27342"/>
    <lineage>
        <taxon>Eukaryota</taxon>
        <taxon>Fungi</taxon>
        <taxon>Dikarya</taxon>
        <taxon>Basidiomycota</taxon>
        <taxon>Agaricomycotina</taxon>
        <taxon>Agaricomycetes</taxon>
        <taxon>Hymenochaetales</taxon>
        <taxon>Schizoporaceae</taxon>
        <taxon>Schizopora</taxon>
    </lineage>
</organism>
<sequence length="498" mass="55961">METRGESGLDDGGTPSELTIISTSPSVAQNLPEDLLYPIILKTLPSSLNLYSPTDENPCKFEMGMVSPLKYSFVCRSWRALVLSRPKLWSEINIFVRVLSGKNYSYNEIARLRRGIEKWLFHSSPSPLQISFYISGDIHRCILGELLPPLTSECHRWSSFYGNLAYYETPEVETPTTIPCSPNVTSFTLRSVDEHTARASVDFTTSPRGAESRLEYFNVNGDTLLLLPPCRDALHFPRLRSLSYIGRYLSEPNQLGNVMWIVSASVNLNELTIAIQGQLSLALTSQRDLVHLPHLSSLTLRVSNRHSANYLLQVLECPSLLSFIFKVPMINREEIHDLATIEPHRIHNFILQSTRGLSHPLKKLMLYFREYDKSEVPEYVTTLKNLLVSLKNLEMLGLQENVLDIATIEMLTIPAAGSLEPPVCPSLSGLTLSHTCYAWGDSKLPQEAIEKLVISRWKAGCLRTVALYFPYHLAGKGEEIKKCVGEGLVIMRADFGGF</sequence>
<keyword evidence="2" id="KW-1185">Reference proteome</keyword>